<keyword evidence="4" id="KW-1185">Reference proteome</keyword>
<proteinExistence type="predicted"/>
<dbReference type="PANTHER" id="PTHR47331:SF1">
    <property type="entry name" value="GAG-LIKE PROTEIN"/>
    <property type="match status" value="1"/>
</dbReference>
<feature type="compositionally biased region" description="Polar residues" evidence="1">
    <location>
        <begin position="612"/>
        <end position="621"/>
    </location>
</feature>
<evidence type="ECO:0000313" key="4">
    <source>
        <dbReference type="Proteomes" id="UP001235939"/>
    </source>
</evidence>
<protein>
    <recommendedName>
        <fullName evidence="2">CCHC-type domain-containing protein</fullName>
    </recommendedName>
</protein>
<dbReference type="InterPro" id="IPR001878">
    <property type="entry name" value="Znf_CCHC"/>
</dbReference>
<feature type="domain" description="CCHC-type" evidence="2">
    <location>
        <begin position="481"/>
        <end position="497"/>
    </location>
</feature>
<feature type="domain" description="CCHC-type" evidence="2">
    <location>
        <begin position="177"/>
        <end position="193"/>
    </location>
</feature>
<organism evidence="3 4">
    <name type="scientific">Cordylochernes scorpioides</name>
    <dbReference type="NCBI Taxonomy" id="51811"/>
    <lineage>
        <taxon>Eukaryota</taxon>
        <taxon>Metazoa</taxon>
        <taxon>Ecdysozoa</taxon>
        <taxon>Arthropoda</taxon>
        <taxon>Chelicerata</taxon>
        <taxon>Arachnida</taxon>
        <taxon>Pseudoscorpiones</taxon>
        <taxon>Cheliferoidea</taxon>
        <taxon>Chernetidae</taxon>
        <taxon>Cordylochernes</taxon>
    </lineage>
</organism>
<accession>A0ABY6LBT9</accession>
<feature type="compositionally biased region" description="Polar residues" evidence="1">
    <location>
        <begin position="274"/>
        <end position="283"/>
    </location>
</feature>
<dbReference type="Proteomes" id="UP001235939">
    <property type="component" value="Chromosome 15"/>
</dbReference>
<feature type="region of interest" description="Disordered" evidence="1">
    <location>
        <begin position="258"/>
        <end position="285"/>
    </location>
</feature>
<reference evidence="3 4" key="1">
    <citation type="submission" date="2022-01" db="EMBL/GenBank/DDBJ databases">
        <title>A chromosomal length assembly of Cordylochernes scorpioides.</title>
        <authorList>
            <person name="Zeh D."/>
            <person name="Zeh J."/>
        </authorList>
    </citation>
    <scope>NUCLEOTIDE SEQUENCE [LARGE SCALE GENOMIC DNA]</scope>
    <source>
        <strain evidence="3">IN4F17</strain>
        <tissue evidence="3">Whole Body</tissue>
    </source>
</reference>
<feature type="non-terminal residue" evidence="3">
    <location>
        <position position="1"/>
    </location>
</feature>
<name>A0ABY6LBT9_9ARAC</name>
<dbReference type="InterPro" id="IPR005312">
    <property type="entry name" value="DUF1759"/>
</dbReference>
<sequence>MYVRQLLELIVERASSQRRTLADLYDPLMASLRSLESLGVTTDQNAVFLYPMVESSLPDDVLQIWQRRPEAGYQSGDNTGEPGSSQRLSNLLKFIKEEIRGAERLEFVRAGFKRPEKMQEKQEIQRRTSPIEAHLLNKSNNESCAFCDMSNHTSRNCNRAKQMTLEQRRQKATRAKICFRCLGRRHMARDCRSKFKCFVCGGRHVELMCSGRRQEIHENKADVREDNLEAPSTSMANQACSSEVLLMITALYNQANGKNNGIDSGQREDKSGKSKTNAGNIDKTNTKDLPLKSDFIRGYGSLCSHKEGGEGYTVTEANYTKAIEALQEKFGDSVLLTEMYVRQLLELIVERASSQRRTLADLYDPLMASLRSLESLGVTTDQNAVFLYPMVESSLPDDVLQIWQRRPEAGYQSGDNTGEPGSSQRLSNLLKFIKEEIRGAERLEFVRAGFKRPEKMQEKQEIQRRTSPIEAHLLNQSNNESCAFCDMSNHTSRNCNRAKQMTLEQRRQKTTRAKVCFRCLGRRHMARGCRSKFKCFVCGGRHVELMCSGRRQEIHENKADVREDNLEAPSTSMANQACSSEVLLMITALYNQANGKNIGIDSGQREDKSGKSKTNAGNIDKTNTKDLPLKSDFRRGYGSLCSHKEGG</sequence>
<evidence type="ECO:0000256" key="1">
    <source>
        <dbReference type="SAM" id="MobiDB-lite"/>
    </source>
</evidence>
<gene>
    <name evidence="3" type="ORF">LAZ67_15000803</name>
</gene>
<dbReference type="PANTHER" id="PTHR47331">
    <property type="entry name" value="PHD-TYPE DOMAIN-CONTAINING PROTEIN"/>
    <property type="match status" value="1"/>
</dbReference>
<feature type="region of interest" description="Disordered" evidence="1">
    <location>
        <begin position="597"/>
        <end position="647"/>
    </location>
</feature>
<dbReference type="Gene3D" id="4.10.60.10">
    <property type="entry name" value="Zinc finger, CCHC-type"/>
    <property type="match status" value="2"/>
</dbReference>
<evidence type="ECO:0000313" key="3">
    <source>
        <dbReference type="EMBL" id="UYV77383.1"/>
    </source>
</evidence>
<evidence type="ECO:0000259" key="2">
    <source>
        <dbReference type="SMART" id="SM00343"/>
    </source>
</evidence>
<dbReference type="SMART" id="SM00343">
    <property type="entry name" value="ZnF_C2HC"/>
    <property type="match status" value="4"/>
</dbReference>
<feature type="domain" description="CCHC-type" evidence="2">
    <location>
        <begin position="515"/>
        <end position="531"/>
    </location>
</feature>
<feature type="domain" description="CCHC-type" evidence="2">
    <location>
        <begin position="143"/>
        <end position="159"/>
    </location>
</feature>
<dbReference type="Pfam" id="PF03564">
    <property type="entry name" value="DUF1759"/>
    <property type="match status" value="1"/>
</dbReference>
<feature type="compositionally biased region" description="Basic and acidic residues" evidence="1">
    <location>
        <begin position="622"/>
        <end position="635"/>
    </location>
</feature>
<dbReference type="EMBL" id="CP092877">
    <property type="protein sequence ID" value="UYV77383.1"/>
    <property type="molecule type" value="Genomic_DNA"/>
</dbReference>